<evidence type="ECO:0000313" key="2">
    <source>
        <dbReference type="Proteomes" id="UP000186684"/>
    </source>
</evidence>
<proteinExistence type="predicted"/>
<keyword evidence="2" id="KW-1185">Reference proteome</keyword>
<protein>
    <submittedName>
        <fullName evidence="1">Uncharacterized protein</fullName>
    </submittedName>
</protein>
<dbReference type="EMBL" id="FTOQ01000013">
    <property type="protein sequence ID" value="SIT05922.1"/>
    <property type="molecule type" value="Genomic_DNA"/>
</dbReference>
<gene>
    <name evidence="1" type="ORF">SAMN05421759_1132</name>
</gene>
<evidence type="ECO:0000313" key="1">
    <source>
        <dbReference type="EMBL" id="SIT05922.1"/>
    </source>
</evidence>
<organism evidence="1 2">
    <name type="scientific">Roseivivax lentus</name>
    <dbReference type="NCBI Taxonomy" id="633194"/>
    <lineage>
        <taxon>Bacteria</taxon>
        <taxon>Pseudomonadati</taxon>
        <taxon>Pseudomonadota</taxon>
        <taxon>Alphaproteobacteria</taxon>
        <taxon>Rhodobacterales</taxon>
        <taxon>Roseobacteraceae</taxon>
        <taxon>Roseivivax</taxon>
    </lineage>
</organism>
<reference evidence="2" key="1">
    <citation type="submission" date="2017-01" db="EMBL/GenBank/DDBJ databases">
        <authorList>
            <person name="Varghese N."/>
            <person name="Submissions S."/>
        </authorList>
    </citation>
    <scope>NUCLEOTIDE SEQUENCE [LARGE SCALE GENOMIC DNA]</scope>
    <source>
        <strain evidence="2">DSM 29430</strain>
    </source>
</reference>
<name>A0A1N7P5M5_9RHOB</name>
<sequence>MQGVNTPNFRRSTTEVVSGCSAKQTIVMQQKWIWA</sequence>
<accession>A0A1N7P5M5</accession>
<dbReference type="Proteomes" id="UP000186684">
    <property type="component" value="Unassembled WGS sequence"/>
</dbReference>
<dbReference type="AlphaFoldDB" id="A0A1N7P5M5"/>